<keyword evidence="1" id="KW-0472">Membrane</keyword>
<evidence type="ECO:0000256" key="1">
    <source>
        <dbReference type="SAM" id="Phobius"/>
    </source>
</evidence>
<organism evidence="2 3">
    <name type="scientific">Portunus trituberculatus</name>
    <name type="common">Swimming crab</name>
    <name type="synonym">Neptunus trituberculatus</name>
    <dbReference type="NCBI Taxonomy" id="210409"/>
    <lineage>
        <taxon>Eukaryota</taxon>
        <taxon>Metazoa</taxon>
        <taxon>Ecdysozoa</taxon>
        <taxon>Arthropoda</taxon>
        <taxon>Crustacea</taxon>
        <taxon>Multicrustacea</taxon>
        <taxon>Malacostraca</taxon>
        <taxon>Eumalacostraca</taxon>
        <taxon>Eucarida</taxon>
        <taxon>Decapoda</taxon>
        <taxon>Pleocyemata</taxon>
        <taxon>Brachyura</taxon>
        <taxon>Eubrachyura</taxon>
        <taxon>Portunoidea</taxon>
        <taxon>Portunidae</taxon>
        <taxon>Portuninae</taxon>
        <taxon>Portunus</taxon>
    </lineage>
</organism>
<reference evidence="2 3" key="1">
    <citation type="submission" date="2019-05" db="EMBL/GenBank/DDBJ databases">
        <title>Another draft genome of Portunus trituberculatus and its Hox gene families provides insights of decapod evolution.</title>
        <authorList>
            <person name="Jeong J.-H."/>
            <person name="Song I."/>
            <person name="Kim S."/>
            <person name="Choi T."/>
            <person name="Kim D."/>
            <person name="Ryu S."/>
            <person name="Kim W."/>
        </authorList>
    </citation>
    <scope>NUCLEOTIDE SEQUENCE [LARGE SCALE GENOMIC DNA]</scope>
    <source>
        <tissue evidence="2">Muscle</tissue>
    </source>
</reference>
<sequence>MNAESTTIFFPLLVFPLVFVSRLVDDFSLNTKKGGTGRGSPLRYNNNRSSLASLSFAYILRHLNVNEEANLWHSGDEASTWHHSR</sequence>
<dbReference type="Proteomes" id="UP000324222">
    <property type="component" value="Unassembled WGS sequence"/>
</dbReference>
<evidence type="ECO:0000313" key="3">
    <source>
        <dbReference type="Proteomes" id="UP000324222"/>
    </source>
</evidence>
<feature type="transmembrane region" description="Helical" evidence="1">
    <location>
        <begin position="6"/>
        <end position="24"/>
    </location>
</feature>
<gene>
    <name evidence="2" type="ORF">E2C01_016728</name>
</gene>
<keyword evidence="3" id="KW-1185">Reference proteome</keyword>
<dbReference type="EMBL" id="VSRR010001238">
    <property type="protein sequence ID" value="MPC23669.1"/>
    <property type="molecule type" value="Genomic_DNA"/>
</dbReference>
<name>A0A5B7DRF8_PORTR</name>
<accession>A0A5B7DRF8</accession>
<comment type="caution">
    <text evidence="2">The sequence shown here is derived from an EMBL/GenBank/DDBJ whole genome shotgun (WGS) entry which is preliminary data.</text>
</comment>
<protein>
    <submittedName>
        <fullName evidence="2">Uncharacterized protein</fullName>
    </submittedName>
</protein>
<keyword evidence="1" id="KW-1133">Transmembrane helix</keyword>
<dbReference type="AlphaFoldDB" id="A0A5B7DRF8"/>
<proteinExistence type="predicted"/>
<keyword evidence="1" id="KW-0812">Transmembrane</keyword>
<evidence type="ECO:0000313" key="2">
    <source>
        <dbReference type="EMBL" id="MPC23669.1"/>
    </source>
</evidence>